<keyword evidence="1" id="KW-1015">Disulfide bond</keyword>
<comment type="caution">
    <text evidence="3">The sequence shown here is derived from an EMBL/GenBank/DDBJ whole genome shotgun (WGS) entry which is preliminary data.</text>
</comment>
<feature type="non-terminal residue" evidence="3">
    <location>
        <position position="93"/>
    </location>
</feature>
<dbReference type="CDD" id="cd00112">
    <property type="entry name" value="LDLa"/>
    <property type="match status" value="1"/>
</dbReference>
<sequence>MTSQRCDGHPDCADGADETGCVSTTLPDTTWSAEDWTSPTASAVGGESPRWPGVSTPSARPTISTIQGPGGTAQPKFPEGEISAPPASCDRAL</sequence>
<dbReference type="Gene3D" id="4.10.400.10">
    <property type="entry name" value="Low-density Lipoprotein Receptor"/>
    <property type="match status" value="1"/>
</dbReference>
<dbReference type="EMBL" id="CATNWA010015352">
    <property type="protein sequence ID" value="CAI9582300.1"/>
    <property type="molecule type" value="Genomic_DNA"/>
</dbReference>
<protein>
    <submittedName>
        <fullName evidence="3">Uncharacterized protein</fullName>
    </submittedName>
</protein>
<feature type="region of interest" description="Disordered" evidence="2">
    <location>
        <begin position="1"/>
        <end position="93"/>
    </location>
</feature>
<gene>
    <name evidence="3" type="ORF">SPARVUS_LOCUS9641351</name>
</gene>
<dbReference type="Proteomes" id="UP001162483">
    <property type="component" value="Unassembled WGS sequence"/>
</dbReference>
<dbReference type="InterPro" id="IPR036055">
    <property type="entry name" value="LDL_receptor-like_sf"/>
</dbReference>
<feature type="compositionally biased region" description="Polar residues" evidence="2">
    <location>
        <begin position="21"/>
        <end position="41"/>
    </location>
</feature>
<feature type="compositionally biased region" description="Polar residues" evidence="2">
    <location>
        <begin position="55"/>
        <end position="67"/>
    </location>
</feature>
<dbReference type="SUPFAM" id="SSF57424">
    <property type="entry name" value="LDL receptor-like module"/>
    <property type="match status" value="1"/>
</dbReference>
<feature type="compositionally biased region" description="Basic and acidic residues" evidence="2">
    <location>
        <begin position="1"/>
        <end position="12"/>
    </location>
</feature>
<evidence type="ECO:0000256" key="1">
    <source>
        <dbReference type="ARBA" id="ARBA00023157"/>
    </source>
</evidence>
<dbReference type="InterPro" id="IPR002172">
    <property type="entry name" value="LDrepeatLR_classA_rpt"/>
</dbReference>
<accession>A0ABN9EE69</accession>
<evidence type="ECO:0000313" key="4">
    <source>
        <dbReference type="Proteomes" id="UP001162483"/>
    </source>
</evidence>
<name>A0ABN9EE69_9NEOB</name>
<keyword evidence="4" id="KW-1185">Reference proteome</keyword>
<evidence type="ECO:0000256" key="2">
    <source>
        <dbReference type="SAM" id="MobiDB-lite"/>
    </source>
</evidence>
<reference evidence="3" key="1">
    <citation type="submission" date="2023-05" db="EMBL/GenBank/DDBJ databases">
        <authorList>
            <person name="Stuckert A."/>
        </authorList>
    </citation>
    <scope>NUCLEOTIDE SEQUENCE</scope>
</reference>
<organism evidence="3 4">
    <name type="scientific">Staurois parvus</name>
    <dbReference type="NCBI Taxonomy" id="386267"/>
    <lineage>
        <taxon>Eukaryota</taxon>
        <taxon>Metazoa</taxon>
        <taxon>Chordata</taxon>
        <taxon>Craniata</taxon>
        <taxon>Vertebrata</taxon>
        <taxon>Euteleostomi</taxon>
        <taxon>Amphibia</taxon>
        <taxon>Batrachia</taxon>
        <taxon>Anura</taxon>
        <taxon>Neobatrachia</taxon>
        <taxon>Ranoidea</taxon>
        <taxon>Ranidae</taxon>
        <taxon>Staurois</taxon>
    </lineage>
</organism>
<proteinExistence type="predicted"/>
<evidence type="ECO:0000313" key="3">
    <source>
        <dbReference type="EMBL" id="CAI9582300.1"/>
    </source>
</evidence>